<organism evidence="1 2">
    <name type="scientific">Bradyrhizobium brasilense</name>
    <dbReference type="NCBI Taxonomy" id="1419277"/>
    <lineage>
        <taxon>Bacteria</taxon>
        <taxon>Pseudomonadati</taxon>
        <taxon>Pseudomonadota</taxon>
        <taxon>Alphaproteobacteria</taxon>
        <taxon>Hyphomicrobiales</taxon>
        <taxon>Nitrobacteraceae</taxon>
        <taxon>Bradyrhizobium</taxon>
    </lineage>
</organism>
<sequence length="58" mass="6298">MAEAVHGGLGGAFGLEEITPQDDGLVDYLSYEGKRVRIVFVFDALGKISHMRCTPSSR</sequence>
<dbReference type="AlphaFoldDB" id="A0A1G7IN13"/>
<dbReference type="RefSeq" id="WP_225648681.1">
    <property type="nucleotide sequence ID" value="NZ_FMZW01000045.1"/>
</dbReference>
<gene>
    <name evidence="1" type="ORF">SAMN05216337_104597</name>
</gene>
<name>A0A1G7IN13_9BRAD</name>
<protein>
    <submittedName>
        <fullName evidence="1">Uncharacterized protein</fullName>
    </submittedName>
</protein>
<evidence type="ECO:0000313" key="1">
    <source>
        <dbReference type="EMBL" id="SDF14127.1"/>
    </source>
</evidence>
<dbReference type="Proteomes" id="UP000199245">
    <property type="component" value="Unassembled WGS sequence"/>
</dbReference>
<proteinExistence type="predicted"/>
<reference evidence="1 2" key="1">
    <citation type="submission" date="2016-10" db="EMBL/GenBank/DDBJ databases">
        <authorList>
            <person name="de Groot N.N."/>
        </authorList>
    </citation>
    <scope>NUCLEOTIDE SEQUENCE [LARGE SCALE GENOMIC DNA]</scope>
    <source>
        <strain evidence="1 2">R5</strain>
    </source>
</reference>
<evidence type="ECO:0000313" key="2">
    <source>
        <dbReference type="Proteomes" id="UP000199245"/>
    </source>
</evidence>
<accession>A0A1G7IN13</accession>
<dbReference type="EMBL" id="FMZW01000045">
    <property type="protein sequence ID" value="SDF14127.1"/>
    <property type="molecule type" value="Genomic_DNA"/>
</dbReference>